<name>A0ABN2QIM3_9PSEU</name>
<protein>
    <submittedName>
        <fullName evidence="10">ABC transporter ATP-binding protein</fullName>
    </submittedName>
</protein>
<keyword evidence="2 7" id="KW-0812">Transmembrane</keyword>
<evidence type="ECO:0000259" key="9">
    <source>
        <dbReference type="PROSITE" id="PS50929"/>
    </source>
</evidence>
<dbReference type="GO" id="GO:0005524">
    <property type="term" value="F:ATP binding"/>
    <property type="evidence" value="ECO:0007669"/>
    <property type="project" value="UniProtKB-KW"/>
</dbReference>
<dbReference type="PANTHER" id="PTHR24221">
    <property type="entry name" value="ATP-BINDING CASSETTE SUB-FAMILY B"/>
    <property type="match status" value="1"/>
</dbReference>
<dbReference type="Pfam" id="PF00005">
    <property type="entry name" value="ABC_tran"/>
    <property type="match status" value="1"/>
</dbReference>
<evidence type="ECO:0000256" key="6">
    <source>
        <dbReference type="ARBA" id="ARBA00023136"/>
    </source>
</evidence>
<feature type="transmembrane region" description="Helical" evidence="7">
    <location>
        <begin position="61"/>
        <end position="82"/>
    </location>
</feature>
<comment type="subcellular location">
    <subcellularLocation>
        <location evidence="1">Cell membrane</location>
        <topology evidence="1">Multi-pass membrane protein</topology>
    </subcellularLocation>
</comment>
<dbReference type="PANTHER" id="PTHR24221:SF654">
    <property type="entry name" value="ATP-BINDING CASSETTE SUB-FAMILY B MEMBER 6"/>
    <property type="match status" value="1"/>
</dbReference>
<feature type="domain" description="ABC transmembrane type-1" evidence="9">
    <location>
        <begin position="30"/>
        <end position="297"/>
    </location>
</feature>
<dbReference type="InterPro" id="IPR011527">
    <property type="entry name" value="ABC1_TM_dom"/>
</dbReference>
<sequence length="576" mass="61175">MTTVEDIRIDSGWRLAADSVRGQRGAFARLLAWSFLQSVPVLFSGALVAQALDRGFLRGDFGTGALLLGTYAALVVIGGFGARQAMEPLATIVESMRFDLITRTVTASLRRAVHDEERVDGRNVEAATKHTDTLRMLVSQLLVVLRTAVFSLVFAIAGLFFLAPIVAWTAVAGSVLVAFVIVVTARGWQRRVRESLLAEERLSANAANTLLGLRDVIACGAAERAERDLSADVDTHARAALLVGRLVAGRVAIISIGGRLPLAVLLLAAPAAVAGGGLTPGELLGAATYLIGTLDPMLRSIVRLIGEIGLQLGVLFGRILEYSRPSTWVPPELTATSAGGALALRGVSFGYSASSERVLDRVDLDVEPGERLVVVGPSGAGKSTMANLLAGLDRPQQGEVLFGGTDVGSLEETALRRRLTLLPQEAYVFSGSVRENLAYLNPDATDAELESAVGAVGADELIAARGGIDGRIDAPNELSEGQKQLITLARAYACPADVVVLDEATCHLHPERERQVEEAFAATGRTLVIIAHRMSSAMRADRVALLHEGTLSVGTHEELRDESPLYADLIGYWNEV</sequence>
<dbReference type="RefSeq" id="WP_344416223.1">
    <property type="nucleotide sequence ID" value="NZ_BAAANN010000007.1"/>
</dbReference>
<keyword evidence="4 10" id="KW-0067">ATP-binding</keyword>
<dbReference type="PROSITE" id="PS50929">
    <property type="entry name" value="ABC_TM1F"/>
    <property type="match status" value="1"/>
</dbReference>
<proteinExistence type="predicted"/>
<reference evidence="10 11" key="1">
    <citation type="journal article" date="2019" name="Int. J. Syst. Evol. Microbiol.">
        <title>The Global Catalogue of Microorganisms (GCM) 10K type strain sequencing project: providing services to taxonomists for standard genome sequencing and annotation.</title>
        <authorList>
            <consortium name="The Broad Institute Genomics Platform"/>
            <consortium name="The Broad Institute Genome Sequencing Center for Infectious Disease"/>
            <person name="Wu L."/>
            <person name="Ma J."/>
        </authorList>
    </citation>
    <scope>NUCLEOTIDE SEQUENCE [LARGE SCALE GENOMIC DNA]</scope>
    <source>
        <strain evidence="10 11">JCM 14545</strain>
    </source>
</reference>
<dbReference type="Proteomes" id="UP001501116">
    <property type="component" value="Unassembled WGS sequence"/>
</dbReference>
<evidence type="ECO:0000256" key="3">
    <source>
        <dbReference type="ARBA" id="ARBA00022741"/>
    </source>
</evidence>
<dbReference type="InterPro" id="IPR003439">
    <property type="entry name" value="ABC_transporter-like_ATP-bd"/>
</dbReference>
<evidence type="ECO:0000256" key="1">
    <source>
        <dbReference type="ARBA" id="ARBA00004651"/>
    </source>
</evidence>
<feature type="transmembrane region" description="Helical" evidence="7">
    <location>
        <begin position="137"/>
        <end position="159"/>
    </location>
</feature>
<dbReference type="InterPro" id="IPR027417">
    <property type="entry name" value="P-loop_NTPase"/>
</dbReference>
<dbReference type="SUPFAM" id="SSF52540">
    <property type="entry name" value="P-loop containing nucleoside triphosphate hydrolases"/>
    <property type="match status" value="1"/>
</dbReference>
<feature type="transmembrane region" description="Helical" evidence="7">
    <location>
        <begin position="165"/>
        <end position="185"/>
    </location>
</feature>
<dbReference type="SMART" id="SM00382">
    <property type="entry name" value="AAA"/>
    <property type="match status" value="1"/>
</dbReference>
<evidence type="ECO:0000313" key="11">
    <source>
        <dbReference type="Proteomes" id="UP001501116"/>
    </source>
</evidence>
<dbReference type="EMBL" id="BAAANN010000007">
    <property type="protein sequence ID" value="GAA1952063.1"/>
    <property type="molecule type" value="Genomic_DNA"/>
</dbReference>
<evidence type="ECO:0000256" key="7">
    <source>
        <dbReference type="SAM" id="Phobius"/>
    </source>
</evidence>
<keyword evidence="6 7" id="KW-0472">Membrane</keyword>
<feature type="domain" description="ABC transporter" evidence="8">
    <location>
        <begin position="344"/>
        <end position="573"/>
    </location>
</feature>
<accession>A0ABN2QIM3</accession>
<gene>
    <name evidence="10" type="ORF">GCM10009754_21210</name>
</gene>
<keyword evidence="11" id="KW-1185">Reference proteome</keyword>
<comment type="caution">
    <text evidence="10">The sequence shown here is derived from an EMBL/GenBank/DDBJ whole genome shotgun (WGS) entry which is preliminary data.</text>
</comment>
<dbReference type="Gene3D" id="3.40.50.300">
    <property type="entry name" value="P-loop containing nucleotide triphosphate hydrolases"/>
    <property type="match status" value="1"/>
</dbReference>
<evidence type="ECO:0000256" key="5">
    <source>
        <dbReference type="ARBA" id="ARBA00022989"/>
    </source>
</evidence>
<evidence type="ECO:0000256" key="4">
    <source>
        <dbReference type="ARBA" id="ARBA00022840"/>
    </source>
</evidence>
<evidence type="ECO:0000313" key="10">
    <source>
        <dbReference type="EMBL" id="GAA1952063.1"/>
    </source>
</evidence>
<evidence type="ECO:0000256" key="2">
    <source>
        <dbReference type="ARBA" id="ARBA00022692"/>
    </source>
</evidence>
<dbReference type="InterPro" id="IPR003593">
    <property type="entry name" value="AAA+_ATPase"/>
</dbReference>
<organism evidence="10 11">
    <name type="scientific">Amycolatopsis minnesotensis</name>
    <dbReference type="NCBI Taxonomy" id="337894"/>
    <lineage>
        <taxon>Bacteria</taxon>
        <taxon>Bacillati</taxon>
        <taxon>Actinomycetota</taxon>
        <taxon>Actinomycetes</taxon>
        <taxon>Pseudonocardiales</taxon>
        <taxon>Pseudonocardiaceae</taxon>
        <taxon>Amycolatopsis</taxon>
    </lineage>
</organism>
<dbReference type="Gene3D" id="1.20.1560.10">
    <property type="entry name" value="ABC transporter type 1, transmembrane domain"/>
    <property type="match status" value="1"/>
</dbReference>
<dbReference type="InterPro" id="IPR039421">
    <property type="entry name" value="Type_1_exporter"/>
</dbReference>
<dbReference type="SUPFAM" id="SSF90123">
    <property type="entry name" value="ABC transporter transmembrane region"/>
    <property type="match status" value="1"/>
</dbReference>
<dbReference type="Pfam" id="PF00664">
    <property type="entry name" value="ABC_membrane"/>
    <property type="match status" value="1"/>
</dbReference>
<keyword evidence="5 7" id="KW-1133">Transmembrane helix</keyword>
<dbReference type="InterPro" id="IPR036640">
    <property type="entry name" value="ABC1_TM_sf"/>
</dbReference>
<feature type="transmembrane region" description="Helical" evidence="7">
    <location>
        <begin position="30"/>
        <end position="49"/>
    </location>
</feature>
<evidence type="ECO:0000259" key="8">
    <source>
        <dbReference type="PROSITE" id="PS50893"/>
    </source>
</evidence>
<keyword evidence="3" id="KW-0547">Nucleotide-binding</keyword>
<dbReference type="PROSITE" id="PS50893">
    <property type="entry name" value="ABC_TRANSPORTER_2"/>
    <property type="match status" value="1"/>
</dbReference>